<dbReference type="InterPro" id="IPR005338">
    <property type="entry name" value="Anhydro_N_Ac-Mur_kinase"/>
</dbReference>
<dbReference type="PANTHER" id="PTHR30605">
    <property type="entry name" value="ANHYDRO-N-ACETYLMURAMIC ACID KINASE"/>
    <property type="match status" value="1"/>
</dbReference>
<proteinExistence type="predicted"/>
<dbReference type="EMBL" id="JBHULZ010000006">
    <property type="protein sequence ID" value="MFD2696605.1"/>
    <property type="molecule type" value="Genomic_DNA"/>
</dbReference>
<accession>A0ABW5SDG8</accession>
<dbReference type="EC" id="2.7.1.170" evidence="1"/>
<organism evidence="1 2">
    <name type="scientific">Mesonia sediminis</name>
    <dbReference type="NCBI Taxonomy" id="1703946"/>
    <lineage>
        <taxon>Bacteria</taxon>
        <taxon>Pseudomonadati</taxon>
        <taxon>Bacteroidota</taxon>
        <taxon>Flavobacteriia</taxon>
        <taxon>Flavobacteriales</taxon>
        <taxon>Flavobacteriaceae</taxon>
        <taxon>Mesonia</taxon>
    </lineage>
</organism>
<dbReference type="SUPFAM" id="SSF53067">
    <property type="entry name" value="Actin-like ATPase domain"/>
    <property type="match status" value="1"/>
</dbReference>
<dbReference type="Pfam" id="PF03702">
    <property type="entry name" value="AnmK"/>
    <property type="match status" value="1"/>
</dbReference>
<dbReference type="Gene3D" id="3.30.420.40">
    <property type="match status" value="2"/>
</dbReference>
<gene>
    <name evidence="1" type="ORF">ACFSQ0_01220</name>
</gene>
<dbReference type="GO" id="GO:0016301">
    <property type="term" value="F:kinase activity"/>
    <property type="evidence" value="ECO:0007669"/>
    <property type="project" value="UniProtKB-KW"/>
</dbReference>
<dbReference type="NCBIfam" id="NF007144">
    <property type="entry name" value="PRK09585.2-3"/>
    <property type="match status" value="1"/>
</dbReference>
<dbReference type="Proteomes" id="UP001597357">
    <property type="component" value="Unassembled WGS sequence"/>
</dbReference>
<sequence>MKTKSPLYLGLMSGTSLDGVDVVAVRFNEQGNAYQYELLHAKTYAYSPEWQASLANAIQLDSAALEQLNQNYTQYLAEIVRQFMREYQIPIKEVAAVCSHGHTVFHQPEKAYTLQIGNLPQLAQLLGVCVVCDFRVQDVQLGGQGAPLVPVGDALLFGEYDACINLGGFANISYDHEKRRIAYDICPLNILLNRYAGQLGYAYDEEGRLAAKGTFDETLFDALQNIAYYQSLPPKSLGLEWVNAVCLPILSSFDLPATSILRTLTEHMTHQLAAVVQPQQRILLTGGGALNQFLIARFSNLTAAQLILPKDELIHFKEALVFAFLGMLRLVGLNNVYASVTGASIDHSSGVVFYP</sequence>
<dbReference type="RefSeq" id="WP_379043011.1">
    <property type="nucleotide sequence ID" value="NZ_JBHULZ010000006.1"/>
</dbReference>
<protein>
    <submittedName>
        <fullName evidence="1">Anhydro-N-acetylmuramic acid kinase</fullName>
        <ecNumber evidence="1">2.7.1.170</ecNumber>
    </submittedName>
</protein>
<comment type="caution">
    <text evidence="1">The sequence shown here is derived from an EMBL/GenBank/DDBJ whole genome shotgun (WGS) entry which is preliminary data.</text>
</comment>
<dbReference type="PANTHER" id="PTHR30605:SF0">
    <property type="entry name" value="ANHYDRO-N-ACETYLMURAMIC ACID KINASE"/>
    <property type="match status" value="1"/>
</dbReference>
<name>A0ABW5SDG8_9FLAO</name>
<evidence type="ECO:0000313" key="1">
    <source>
        <dbReference type="EMBL" id="MFD2696605.1"/>
    </source>
</evidence>
<keyword evidence="1" id="KW-0808">Transferase</keyword>
<reference evidence="2" key="1">
    <citation type="journal article" date="2019" name="Int. J. Syst. Evol. Microbiol.">
        <title>The Global Catalogue of Microorganisms (GCM) 10K type strain sequencing project: providing services to taxonomists for standard genome sequencing and annotation.</title>
        <authorList>
            <consortium name="The Broad Institute Genomics Platform"/>
            <consortium name="The Broad Institute Genome Sequencing Center for Infectious Disease"/>
            <person name="Wu L."/>
            <person name="Ma J."/>
        </authorList>
    </citation>
    <scope>NUCLEOTIDE SEQUENCE [LARGE SCALE GENOMIC DNA]</scope>
    <source>
        <strain evidence="2">KCTC 42255</strain>
    </source>
</reference>
<evidence type="ECO:0000313" key="2">
    <source>
        <dbReference type="Proteomes" id="UP001597357"/>
    </source>
</evidence>
<dbReference type="InterPro" id="IPR043129">
    <property type="entry name" value="ATPase_NBD"/>
</dbReference>
<keyword evidence="1" id="KW-0418">Kinase</keyword>
<keyword evidence="2" id="KW-1185">Reference proteome</keyword>